<evidence type="ECO:0008006" key="8">
    <source>
        <dbReference type="Google" id="ProtNLM"/>
    </source>
</evidence>
<feature type="transmembrane region" description="Helical" evidence="5">
    <location>
        <begin position="95"/>
        <end position="112"/>
    </location>
</feature>
<evidence type="ECO:0000256" key="2">
    <source>
        <dbReference type="ARBA" id="ARBA00022692"/>
    </source>
</evidence>
<evidence type="ECO:0000256" key="3">
    <source>
        <dbReference type="ARBA" id="ARBA00022989"/>
    </source>
</evidence>
<gene>
    <name evidence="6" type="ORF">BQ8794_30389</name>
</gene>
<dbReference type="Proteomes" id="UP000188388">
    <property type="component" value="Unassembled WGS sequence"/>
</dbReference>
<evidence type="ECO:0000256" key="1">
    <source>
        <dbReference type="ARBA" id="ARBA00004141"/>
    </source>
</evidence>
<proteinExistence type="predicted"/>
<evidence type="ECO:0000313" key="6">
    <source>
        <dbReference type="EMBL" id="SIT56940.1"/>
    </source>
</evidence>
<dbReference type="EMBL" id="FTPD01000023">
    <property type="protein sequence ID" value="SIT56940.1"/>
    <property type="molecule type" value="Genomic_DNA"/>
</dbReference>
<protein>
    <recommendedName>
        <fullName evidence="8">DoxX family protein</fullName>
    </recommendedName>
</protein>
<dbReference type="RefSeq" id="WP_244555031.1">
    <property type="nucleotide sequence ID" value="NZ_FTPD01000023.1"/>
</dbReference>
<reference evidence="7" key="1">
    <citation type="submission" date="2017-01" db="EMBL/GenBank/DDBJ databases">
        <authorList>
            <person name="Brunel B."/>
        </authorList>
    </citation>
    <scope>NUCLEOTIDE SEQUENCE [LARGE SCALE GENOMIC DNA]</scope>
</reference>
<dbReference type="InterPro" id="IPR032808">
    <property type="entry name" value="DoxX"/>
</dbReference>
<keyword evidence="7" id="KW-1185">Reference proteome</keyword>
<keyword evidence="3 5" id="KW-1133">Transmembrane helix</keyword>
<comment type="subcellular location">
    <subcellularLocation>
        <location evidence="1">Membrane</location>
        <topology evidence="1">Multi-pass membrane protein</topology>
    </subcellularLocation>
</comment>
<sequence>MSANARIGCGMAKNASAPLDERTSPDGNKDGRKGRAVHSSFYMEGSVPEFTLTPIDLLRILCGVWFIPHLIGKVRNFEKATKTFEAAGLKPGKPFIVLTVALEFVAAVGMVFDIYPRWAAACGVAVLLGAAYAVVRINGPRWRWQLMGPEYPIFWALACIVSAF</sequence>
<keyword evidence="2 5" id="KW-0812">Transmembrane</keyword>
<keyword evidence="4 5" id="KW-0472">Membrane</keyword>
<feature type="transmembrane region" description="Helical" evidence="5">
    <location>
        <begin position="118"/>
        <end position="135"/>
    </location>
</feature>
<name>A0A1R3VAJ5_9HYPH</name>
<organism evidence="6 7">
    <name type="scientific">Mesorhizobium prunaredense</name>
    <dbReference type="NCBI Taxonomy" id="1631249"/>
    <lineage>
        <taxon>Bacteria</taxon>
        <taxon>Pseudomonadati</taxon>
        <taxon>Pseudomonadota</taxon>
        <taxon>Alphaproteobacteria</taxon>
        <taxon>Hyphomicrobiales</taxon>
        <taxon>Phyllobacteriaceae</taxon>
        <taxon>Mesorhizobium</taxon>
    </lineage>
</organism>
<dbReference type="GO" id="GO:0016020">
    <property type="term" value="C:membrane"/>
    <property type="evidence" value="ECO:0007669"/>
    <property type="project" value="UniProtKB-SubCell"/>
</dbReference>
<dbReference type="Pfam" id="PF07681">
    <property type="entry name" value="DoxX"/>
    <property type="match status" value="1"/>
</dbReference>
<evidence type="ECO:0000256" key="5">
    <source>
        <dbReference type="SAM" id="Phobius"/>
    </source>
</evidence>
<evidence type="ECO:0000313" key="7">
    <source>
        <dbReference type="Proteomes" id="UP000188388"/>
    </source>
</evidence>
<evidence type="ECO:0000256" key="4">
    <source>
        <dbReference type="ARBA" id="ARBA00023136"/>
    </source>
</evidence>
<accession>A0A1R3VAJ5</accession>
<dbReference type="STRING" id="1631249.BQ8794_30389"/>
<dbReference type="AlphaFoldDB" id="A0A1R3VAJ5"/>